<protein>
    <submittedName>
        <fullName evidence="6">P-loop containing nucleoside triphosphate hydrolase protein</fullName>
    </submittedName>
</protein>
<dbReference type="SUPFAM" id="SSF52540">
    <property type="entry name" value="P-loop containing nucleoside triphosphate hydrolases"/>
    <property type="match status" value="1"/>
</dbReference>
<organism evidence="6 7">
    <name type="scientific">Apiospora arundinis</name>
    <dbReference type="NCBI Taxonomy" id="335852"/>
    <lineage>
        <taxon>Eukaryota</taxon>
        <taxon>Fungi</taxon>
        <taxon>Dikarya</taxon>
        <taxon>Ascomycota</taxon>
        <taxon>Pezizomycotina</taxon>
        <taxon>Sordariomycetes</taxon>
        <taxon>Xylariomycetidae</taxon>
        <taxon>Amphisphaeriales</taxon>
        <taxon>Apiosporaceae</taxon>
        <taxon>Apiospora</taxon>
    </lineage>
</organism>
<feature type="domain" description="DNA2/NAM7 helicase helicase" evidence="3">
    <location>
        <begin position="286"/>
        <end position="667"/>
    </location>
</feature>
<sequence length="1176" mass="132812">MEFDNNPGCSTSLSQLEGWASLPELPTSSEINPDWEREGDRIGASVRLNDVTRPYASKEDYLEIHYSLQREDGVANLRKAVSDYKLFPGMMDDDDNCVYTKVFVKGYHITTQGPLCRISFSTERAGKKIRWTNTRRLTPGTIVALSSDGFQQCKVASIVERFMEGPTVKGGATVTIHLQWADLNDAVFDPMEELVMLESRHGFYEAIRHSLIGLQHVATTDSPLTKYLVSGSRIDATPEYVQDCPTMDITPLLSPELQPHDAIIEACKNANIIDGIPSDIEPYTSLDDSQLQAVHRILTKELAIVQGPPGTGKTFTSVQALKILIQSHDVPIIVAAETNHAVDQILKQLVDQGLGSMVVRLGGRTKDAGLREHSLHNLRERGRIFDPTDDSDNRHATKSFGNIYGALAKNKKKFRELVNDVFTDRLLDPVYLYEQGIITKDQLDRFLEEDWGDEEMDIMRDWLGESLCHTSDIRRFRDPMFDIEEIRQEDEVDGIGVEMEEDGLVDDFDPVGRLKGDWVEIDRLYGGSNVHGYLESDIALKKQLRKSLWNIDQKFRGAIYEHWHKRLVKKHESEFRDILANNMRLAKNLKSNRRLKDAQLIKTMQIKIVGCTITGLSKYRELIASLQPRTILVEEAAQSREAQITAALLPSLQQLVLVGDHQQLAPYCSIPLFAEDPHFLCTSIFERLVEYMRLPFTVLEVQRRMIPEIRQVLTPFYKRLRDHPMVEDPLHRPPIPGMKHPLYFCHHNYPEGFDSELNSMFNIEEAEHVVRFAEYLMRNGTPIDGITILTFYRGQRTRILREAGRRDISGLKVNTVDSYQGEENDVILLSLVRSSAPGNMYRAGFVEDEHRGVVSISRARRGFYIFGNYVNLENATYKSNAMWQRVRNEFQKGGFFDKKPGLPIHCEKHNLSIHMHDAESWEGNHGGCFQKCGGIFACGHPCELCCHPMPHDKLRCNAPCERRLRCGHACKMGCGDRCCCAVDCRAFYGIVSPPPPPPTAQQVQNTQAWQGFDARADDRYLAALQGLDGAADECKTTTLIDTFRLVTLSPRRGIRNVGAAISSSSSVSPNKSTETSSDVKPLPPTQNKPNKQSKPKKPKAPAIRGRGDRRRVPAPVLPPPILTLDARGADYEEDSSPTIAEWERRDEDEDEEKMTDVSVVAAQKASDESKNLIDLD</sequence>
<gene>
    <name evidence="6" type="ORF">PGQ11_002611</name>
</gene>
<evidence type="ECO:0000256" key="2">
    <source>
        <dbReference type="SAM" id="MobiDB-lite"/>
    </source>
</evidence>
<dbReference type="GO" id="GO:0016787">
    <property type="term" value="F:hydrolase activity"/>
    <property type="evidence" value="ECO:0007669"/>
    <property type="project" value="UniProtKB-KW"/>
</dbReference>
<dbReference type="Pfam" id="PF13087">
    <property type="entry name" value="AAA_12"/>
    <property type="match status" value="1"/>
</dbReference>
<feature type="domain" description="DNA2/NAM7 helicase-like C-terminal" evidence="4">
    <location>
        <begin position="682"/>
        <end position="868"/>
    </location>
</feature>
<dbReference type="InterPro" id="IPR041679">
    <property type="entry name" value="DNA2/NAM7-like_C"/>
</dbReference>
<evidence type="ECO:0000259" key="5">
    <source>
        <dbReference type="Pfam" id="PF25396"/>
    </source>
</evidence>
<dbReference type="InterPro" id="IPR041677">
    <property type="entry name" value="DNA2/NAM7_AAA_11"/>
</dbReference>
<name>A0ABR2JIX6_9PEZI</name>
<dbReference type="PANTHER" id="PTHR10887">
    <property type="entry name" value="DNA2/NAM7 HELICASE FAMILY"/>
    <property type="match status" value="1"/>
</dbReference>
<keyword evidence="1" id="KW-0547">Nucleotide-binding</keyword>
<reference evidence="6 7" key="1">
    <citation type="journal article" date="2024" name="IMA Fungus">
        <title>Apiospora arundinis, a panoply of carbohydrate-active enzymes and secondary metabolites.</title>
        <authorList>
            <person name="Sorensen T."/>
            <person name="Petersen C."/>
            <person name="Muurmann A.T."/>
            <person name="Christiansen J.V."/>
            <person name="Brundto M.L."/>
            <person name="Overgaard C.K."/>
            <person name="Boysen A.T."/>
            <person name="Wollenberg R.D."/>
            <person name="Larsen T.O."/>
            <person name="Sorensen J.L."/>
            <person name="Nielsen K.L."/>
            <person name="Sondergaard T.E."/>
        </authorList>
    </citation>
    <scope>NUCLEOTIDE SEQUENCE [LARGE SCALE GENOMIC DNA]</scope>
    <source>
        <strain evidence="6 7">AAU 773</strain>
    </source>
</reference>
<keyword evidence="6" id="KW-0378">Hydrolase</keyword>
<dbReference type="Gene3D" id="3.40.50.300">
    <property type="entry name" value="P-loop containing nucleotide triphosphate hydrolases"/>
    <property type="match status" value="3"/>
</dbReference>
<feature type="compositionally biased region" description="Low complexity" evidence="2">
    <location>
        <begin position="1062"/>
        <end position="1076"/>
    </location>
</feature>
<proteinExistence type="predicted"/>
<accession>A0ABR2JIX6</accession>
<dbReference type="InterPro" id="IPR027417">
    <property type="entry name" value="P-loop_NTPase"/>
</dbReference>
<evidence type="ECO:0000256" key="1">
    <source>
        <dbReference type="ARBA" id="ARBA00022806"/>
    </source>
</evidence>
<dbReference type="CDD" id="cd06008">
    <property type="entry name" value="NF-X1-zinc-finger"/>
    <property type="match status" value="1"/>
</dbReference>
<keyword evidence="1" id="KW-0347">Helicase</keyword>
<feature type="compositionally biased region" description="Basic and acidic residues" evidence="2">
    <location>
        <begin position="1165"/>
        <end position="1176"/>
    </location>
</feature>
<dbReference type="EMBL" id="JAPCWZ010000002">
    <property type="protein sequence ID" value="KAK8877665.1"/>
    <property type="molecule type" value="Genomic_DNA"/>
</dbReference>
<dbReference type="Pfam" id="PF25396">
    <property type="entry name" value="ZNFX1"/>
    <property type="match status" value="1"/>
</dbReference>
<evidence type="ECO:0000259" key="4">
    <source>
        <dbReference type="Pfam" id="PF13087"/>
    </source>
</evidence>
<comment type="caution">
    <text evidence="6">The sequence shown here is derived from an EMBL/GenBank/DDBJ whole genome shotgun (WGS) entry which is preliminary data.</text>
</comment>
<dbReference type="CDD" id="cd18808">
    <property type="entry name" value="SF1_C_Upf1"/>
    <property type="match status" value="1"/>
</dbReference>
<dbReference type="Proteomes" id="UP001390339">
    <property type="component" value="Unassembled WGS sequence"/>
</dbReference>
<dbReference type="InterPro" id="IPR047187">
    <property type="entry name" value="SF1_C_Upf1"/>
</dbReference>
<keyword evidence="7" id="KW-1185">Reference proteome</keyword>
<dbReference type="InterPro" id="IPR045055">
    <property type="entry name" value="DNA2/NAM7-like"/>
</dbReference>
<dbReference type="PANTHER" id="PTHR10887:SF341">
    <property type="entry name" value="NFX1-TYPE ZINC FINGER-CONTAINING PROTEIN 1"/>
    <property type="match status" value="1"/>
</dbReference>
<dbReference type="InterPro" id="IPR057373">
    <property type="entry name" value="ZNFX1"/>
</dbReference>
<keyword evidence="1" id="KW-0067">ATP-binding</keyword>
<evidence type="ECO:0000313" key="7">
    <source>
        <dbReference type="Proteomes" id="UP001390339"/>
    </source>
</evidence>
<feature type="region of interest" description="Disordered" evidence="2">
    <location>
        <begin position="1060"/>
        <end position="1176"/>
    </location>
</feature>
<feature type="domain" description="ZNFX1" evidence="5">
    <location>
        <begin position="92"/>
        <end position="200"/>
    </location>
</feature>
<evidence type="ECO:0000259" key="3">
    <source>
        <dbReference type="Pfam" id="PF13086"/>
    </source>
</evidence>
<dbReference type="CDD" id="cd01671">
    <property type="entry name" value="CARD"/>
    <property type="match status" value="1"/>
</dbReference>
<dbReference type="Pfam" id="PF13086">
    <property type="entry name" value="AAA_11"/>
    <property type="match status" value="1"/>
</dbReference>
<evidence type="ECO:0000313" key="6">
    <source>
        <dbReference type="EMBL" id="KAK8877665.1"/>
    </source>
</evidence>